<dbReference type="PROSITE" id="PS51363">
    <property type="entry name" value="W2"/>
    <property type="match status" value="1"/>
</dbReference>
<evidence type="ECO:0000313" key="3">
    <source>
        <dbReference type="EMBL" id="CAD6267852.1"/>
    </source>
</evidence>
<feature type="compositionally biased region" description="Polar residues" evidence="1">
    <location>
        <begin position="45"/>
        <end position="59"/>
    </location>
</feature>
<evidence type="ECO:0000259" key="2">
    <source>
        <dbReference type="PROSITE" id="PS51363"/>
    </source>
</evidence>
<dbReference type="AlphaFoldDB" id="A0A811RCW5"/>
<evidence type="ECO:0000313" key="4">
    <source>
        <dbReference type="Proteomes" id="UP000604825"/>
    </source>
</evidence>
<dbReference type="InterPro" id="IPR016024">
    <property type="entry name" value="ARM-type_fold"/>
</dbReference>
<dbReference type="SUPFAM" id="SSF48371">
    <property type="entry name" value="ARM repeat"/>
    <property type="match status" value="1"/>
</dbReference>
<accession>A0A811RCW5</accession>
<dbReference type="Gene3D" id="1.25.40.180">
    <property type="match status" value="1"/>
</dbReference>
<sequence>MKQRMHEQLSVATVVLLSTNEFFEKKKQGTHKDVAVNGSAKRQNRSNSDGKQTIPNTNPYDELVEEIKDKLGNAATAAQLKGLLSTSTLHSKDVMNALFEALFDEQCCGVYHGDEQHQLYNGDVLEEETILQWYYVAVAGGKNSEILQNAKRFLEGLQSADYESEQE</sequence>
<dbReference type="Proteomes" id="UP000604825">
    <property type="component" value="Unassembled WGS sequence"/>
</dbReference>
<dbReference type="Pfam" id="PF02020">
    <property type="entry name" value="W2"/>
    <property type="match status" value="1"/>
</dbReference>
<comment type="caution">
    <text evidence="3">The sequence shown here is derived from an EMBL/GenBank/DDBJ whole genome shotgun (WGS) entry which is preliminary data.</text>
</comment>
<feature type="domain" description="W2" evidence="2">
    <location>
        <begin position="1"/>
        <end position="167"/>
    </location>
</feature>
<reference evidence="3" key="1">
    <citation type="submission" date="2020-10" db="EMBL/GenBank/DDBJ databases">
        <authorList>
            <person name="Han B."/>
            <person name="Lu T."/>
            <person name="Zhao Q."/>
            <person name="Huang X."/>
            <person name="Zhao Y."/>
        </authorList>
    </citation>
    <scope>NUCLEOTIDE SEQUENCE</scope>
</reference>
<organism evidence="3 4">
    <name type="scientific">Miscanthus lutarioriparius</name>
    <dbReference type="NCBI Taxonomy" id="422564"/>
    <lineage>
        <taxon>Eukaryota</taxon>
        <taxon>Viridiplantae</taxon>
        <taxon>Streptophyta</taxon>
        <taxon>Embryophyta</taxon>
        <taxon>Tracheophyta</taxon>
        <taxon>Spermatophyta</taxon>
        <taxon>Magnoliopsida</taxon>
        <taxon>Liliopsida</taxon>
        <taxon>Poales</taxon>
        <taxon>Poaceae</taxon>
        <taxon>PACMAD clade</taxon>
        <taxon>Panicoideae</taxon>
        <taxon>Andropogonodae</taxon>
        <taxon>Andropogoneae</taxon>
        <taxon>Saccharinae</taxon>
        <taxon>Miscanthus</taxon>
    </lineage>
</organism>
<name>A0A811RCW5_9POAL</name>
<dbReference type="SMART" id="SM00515">
    <property type="entry name" value="eIF5C"/>
    <property type="match status" value="1"/>
</dbReference>
<dbReference type="EMBL" id="CAJGYO010000014">
    <property type="protein sequence ID" value="CAD6267852.1"/>
    <property type="molecule type" value="Genomic_DNA"/>
</dbReference>
<protein>
    <recommendedName>
        <fullName evidence="2">W2 domain-containing protein</fullName>
    </recommendedName>
</protein>
<gene>
    <name evidence="3" type="ORF">NCGR_LOCUS51157</name>
</gene>
<dbReference type="InterPro" id="IPR003307">
    <property type="entry name" value="W2_domain"/>
</dbReference>
<dbReference type="OrthoDB" id="10250831at2759"/>
<keyword evidence="4" id="KW-1185">Reference proteome</keyword>
<evidence type="ECO:0000256" key="1">
    <source>
        <dbReference type="SAM" id="MobiDB-lite"/>
    </source>
</evidence>
<proteinExistence type="predicted"/>
<feature type="region of interest" description="Disordered" evidence="1">
    <location>
        <begin position="28"/>
        <end position="59"/>
    </location>
</feature>